<keyword evidence="2" id="KW-0378">Hydrolase</keyword>
<dbReference type="Proteomes" id="UP000580910">
    <property type="component" value="Unassembled WGS sequence"/>
</dbReference>
<keyword evidence="2" id="KW-0255">Endonuclease</keyword>
<dbReference type="GO" id="GO:0003677">
    <property type="term" value="F:DNA binding"/>
    <property type="evidence" value="ECO:0007669"/>
    <property type="project" value="InterPro"/>
</dbReference>
<dbReference type="Pfam" id="PF08463">
    <property type="entry name" value="EcoEI_R_C"/>
    <property type="match status" value="1"/>
</dbReference>
<name>A0A7W3IW56_9ACTN</name>
<dbReference type="GO" id="GO:0006304">
    <property type="term" value="P:DNA modification"/>
    <property type="evidence" value="ECO:0007669"/>
    <property type="project" value="InterPro"/>
</dbReference>
<organism evidence="2 3">
    <name type="scientific">Nocardioides ginsengisegetis</name>
    <dbReference type="NCBI Taxonomy" id="661491"/>
    <lineage>
        <taxon>Bacteria</taxon>
        <taxon>Bacillati</taxon>
        <taxon>Actinomycetota</taxon>
        <taxon>Actinomycetes</taxon>
        <taxon>Propionibacteriales</taxon>
        <taxon>Nocardioidaceae</taxon>
        <taxon>Nocardioides</taxon>
    </lineage>
</organism>
<proteinExistence type="predicted"/>
<gene>
    <name evidence="2" type="ORF">FB382_000063</name>
</gene>
<evidence type="ECO:0000259" key="1">
    <source>
        <dbReference type="Pfam" id="PF08463"/>
    </source>
</evidence>
<keyword evidence="2" id="KW-0540">Nuclease</keyword>
<feature type="domain" description="EcoEI R protein C-terminal" evidence="1">
    <location>
        <begin position="2"/>
        <end position="82"/>
    </location>
</feature>
<dbReference type="AlphaFoldDB" id="A0A7W3IW56"/>
<keyword evidence="3" id="KW-1185">Reference proteome</keyword>
<dbReference type="GO" id="GO:0004519">
    <property type="term" value="F:endonuclease activity"/>
    <property type="evidence" value="ECO:0007669"/>
    <property type="project" value="UniProtKB-KW"/>
</dbReference>
<protein>
    <submittedName>
        <fullName evidence="2">Type I site-specific restriction endonuclease</fullName>
    </submittedName>
</protein>
<evidence type="ECO:0000313" key="2">
    <source>
        <dbReference type="EMBL" id="MBA8801772.1"/>
    </source>
</evidence>
<accession>A0A7W3IW56</accession>
<evidence type="ECO:0000313" key="3">
    <source>
        <dbReference type="Proteomes" id="UP000580910"/>
    </source>
</evidence>
<reference evidence="2 3" key="1">
    <citation type="submission" date="2020-07" db="EMBL/GenBank/DDBJ databases">
        <title>Sequencing the genomes of 1000 actinobacteria strains.</title>
        <authorList>
            <person name="Klenk H.-P."/>
        </authorList>
    </citation>
    <scope>NUCLEOTIDE SEQUENCE [LARGE SCALE GENOMIC DNA]</scope>
    <source>
        <strain evidence="2 3">DSM 21349</strain>
    </source>
</reference>
<dbReference type="InterPro" id="IPR013670">
    <property type="entry name" value="EcoEI_R_C_dom"/>
</dbReference>
<dbReference type="EMBL" id="JACGXA010000001">
    <property type="protein sequence ID" value="MBA8801772.1"/>
    <property type="molecule type" value="Genomic_DNA"/>
</dbReference>
<sequence length="94" mass="10342">MRSLVGLDREAATAAFDRYLSDAAFSAKQLRFVQLIVEHLTANGVMEVARLYESPFTDNAPQGPDMIFSEEQVAGIVTVLHKIRAHVLPDLTVA</sequence>
<comment type="caution">
    <text evidence="2">The sequence shown here is derived from an EMBL/GenBank/DDBJ whole genome shotgun (WGS) entry which is preliminary data.</text>
</comment>